<feature type="transmembrane region" description="Helical" evidence="1">
    <location>
        <begin position="115"/>
        <end position="134"/>
    </location>
</feature>
<feature type="transmembrane region" description="Helical" evidence="1">
    <location>
        <begin position="6"/>
        <end position="26"/>
    </location>
</feature>
<dbReference type="EMBL" id="JADIKL010000004">
    <property type="protein sequence ID" value="MFK2930857.1"/>
    <property type="molecule type" value="Genomic_DNA"/>
</dbReference>
<organism evidence="2 3">
    <name type="scientific">Dyella agri</name>
    <dbReference type="NCBI Taxonomy" id="1926869"/>
    <lineage>
        <taxon>Bacteria</taxon>
        <taxon>Pseudomonadati</taxon>
        <taxon>Pseudomonadota</taxon>
        <taxon>Gammaproteobacteria</taxon>
        <taxon>Lysobacterales</taxon>
        <taxon>Rhodanobacteraceae</taxon>
        <taxon>Dyella</taxon>
    </lineage>
</organism>
<proteinExistence type="predicted"/>
<feature type="transmembrane region" description="Helical" evidence="1">
    <location>
        <begin position="38"/>
        <end position="58"/>
    </location>
</feature>
<comment type="caution">
    <text evidence="2">The sequence shown here is derived from an EMBL/GenBank/DDBJ whole genome shotgun (WGS) entry which is preliminary data.</text>
</comment>
<evidence type="ECO:0000313" key="2">
    <source>
        <dbReference type="EMBL" id="MFK2930857.1"/>
    </source>
</evidence>
<sequence length="189" mass="21552">MDIREHSLALISVVIGLGLTSLLGCFNRLMRRRRELRWNALPLTWAFIALLMVLNYWWGIYLGQVAAMAVPNVGTFMLALAFPILLYLICAAALPDVHALRVHHGDLLAVYFAESRYFFTLIVLYVIATGWATAVHAGSFHWNEHMWMRLAIVCFCLPLPWTRRLLLHWSAAAVMLAIMVYVLFEAALH</sequence>
<dbReference type="Proteomes" id="UP001620397">
    <property type="component" value="Unassembled WGS sequence"/>
</dbReference>
<dbReference type="RefSeq" id="WP_404538176.1">
    <property type="nucleotide sequence ID" value="NZ_JADIKL010000004.1"/>
</dbReference>
<keyword evidence="1" id="KW-1133">Transmembrane helix</keyword>
<evidence type="ECO:0000256" key="1">
    <source>
        <dbReference type="SAM" id="Phobius"/>
    </source>
</evidence>
<keyword evidence="1" id="KW-0812">Transmembrane</keyword>
<keyword evidence="1" id="KW-0472">Membrane</keyword>
<accession>A0ABW8KHV9</accession>
<keyword evidence="3" id="KW-1185">Reference proteome</keyword>
<protein>
    <recommendedName>
        <fullName evidence="4">AraC family transcriptional regulator</fullName>
    </recommendedName>
</protein>
<evidence type="ECO:0000313" key="3">
    <source>
        <dbReference type="Proteomes" id="UP001620397"/>
    </source>
</evidence>
<name>A0ABW8KHV9_9GAMM</name>
<gene>
    <name evidence="2" type="ORF">ISP14_08635</name>
</gene>
<evidence type="ECO:0008006" key="4">
    <source>
        <dbReference type="Google" id="ProtNLM"/>
    </source>
</evidence>
<reference evidence="2 3" key="1">
    <citation type="submission" date="2020-10" db="EMBL/GenBank/DDBJ databases">
        <title>Phylogeny of dyella-like bacteria.</title>
        <authorList>
            <person name="Fu J."/>
        </authorList>
    </citation>
    <scope>NUCLEOTIDE SEQUENCE [LARGE SCALE GENOMIC DNA]</scope>
    <source>
        <strain evidence="2 3">DKC-1</strain>
    </source>
</reference>
<feature type="transmembrane region" description="Helical" evidence="1">
    <location>
        <begin position="169"/>
        <end position="188"/>
    </location>
</feature>
<feature type="transmembrane region" description="Helical" evidence="1">
    <location>
        <begin position="73"/>
        <end position="94"/>
    </location>
</feature>
<dbReference type="PROSITE" id="PS51257">
    <property type="entry name" value="PROKAR_LIPOPROTEIN"/>
    <property type="match status" value="1"/>
</dbReference>